<protein>
    <submittedName>
        <fullName evidence="6">Unannotated protein</fullName>
    </submittedName>
</protein>
<dbReference type="PRINTS" id="PR00723">
    <property type="entry name" value="SUBTILISIN"/>
</dbReference>
<gene>
    <name evidence="6" type="ORF">UFOPK2837_00971</name>
</gene>
<dbReference type="EMBL" id="CAEZZF010000097">
    <property type="protein sequence ID" value="CAB4757876.1"/>
    <property type="molecule type" value="Genomic_DNA"/>
</dbReference>
<dbReference type="PROSITE" id="PS00138">
    <property type="entry name" value="SUBTILASE_SER"/>
    <property type="match status" value="1"/>
</dbReference>
<evidence type="ECO:0000256" key="1">
    <source>
        <dbReference type="ARBA" id="ARBA00011073"/>
    </source>
</evidence>
<evidence type="ECO:0000256" key="2">
    <source>
        <dbReference type="ARBA" id="ARBA00022670"/>
    </source>
</evidence>
<accession>A0A6J6UE75</accession>
<dbReference type="PANTHER" id="PTHR43806">
    <property type="entry name" value="PEPTIDASE S8"/>
    <property type="match status" value="1"/>
</dbReference>
<sequence>MRKSVLIVVSAIAFSLISPAPVFADVDPIQTALNKVMPELPLAPSHPALTTAREQIGADWTIEHGYTGQGVSVVVMDEGTQAAHVQLDGRIIQEVCTSSDGPMDLQYQCKDKATFDVSVGAAEYKKNADGTPYRDSAHGTMVSSAVLEFAPSVRIISIKWNQQGTAALDWIAANAKKYNIAAVNMSFGADWFPRTFANCEEDTGYQSWVTGIKKVKALGVAVVVASGNGGRLTQISHPACEDAVISVGAVLPTDKFTNYSNVAQNLTLAAPTEFESATVPQDPIKLDEWIDHFGGTSAAAPVIAAMMAIGHSVSPTSTVDELTAIARSTATSIDDVVIKDLRRVNFDKFVQKILNLKALGSIKSISSSNLTEKSVTLSWAVGVKPAKVRITVNGQTPQLLPGDDGEIVLNKPTDSTDLSVKVEAIEADGTVTSIKELSLTFPVSNLGSWCNPSGKLLAIRAPNFGHYEILGVNKLNAKLVDLGLGIQNATRLSCTYIEFSPADSPSTAYIARLISGSTTDRHTMSIPKDFGTGGVLRITLIDKNGDYSNVTTYYFPKGSFSTAGESAYESGLERISADYQPELLGVIQKSLLLDKSLSADLLAFGDVKSAVSTAEELAKAQADAALATALSKAAADAHVALLNAVAKAKAEADLAAAIAKIQAEAALANALSRAAADAEVALVNALAKASAEANAISGALAKEIASLKVELAVYKKVTTKKITITCVKGKLTLQSSGAVPKCPAGWTQKK</sequence>
<proteinExistence type="inferred from homology"/>
<reference evidence="6" key="1">
    <citation type="submission" date="2020-05" db="EMBL/GenBank/DDBJ databases">
        <authorList>
            <person name="Chiriac C."/>
            <person name="Salcher M."/>
            <person name="Ghai R."/>
            <person name="Kavagutti S V."/>
        </authorList>
    </citation>
    <scope>NUCLEOTIDE SEQUENCE</scope>
</reference>
<organism evidence="6">
    <name type="scientific">freshwater metagenome</name>
    <dbReference type="NCBI Taxonomy" id="449393"/>
    <lineage>
        <taxon>unclassified sequences</taxon>
        <taxon>metagenomes</taxon>
        <taxon>ecological metagenomes</taxon>
    </lineage>
</organism>
<keyword evidence="4" id="KW-0720">Serine protease</keyword>
<evidence type="ECO:0000259" key="5">
    <source>
        <dbReference type="Pfam" id="PF00082"/>
    </source>
</evidence>
<feature type="domain" description="Peptidase S8/S53" evidence="5">
    <location>
        <begin position="68"/>
        <end position="332"/>
    </location>
</feature>
<dbReference type="InterPro" id="IPR036852">
    <property type="entry name" value="Peptidase_S8/S53_dom_sf"/>
</dbReference>
<dbReference type="GO" id="GO:0004252">
    <property type="term" value="F:serine-type endopeptidase activity"/>
    <property type="evidence" value="ECO:0007669"/>
    <property type="project" value="InterPro"/>
</dbReference>
<comment type="similarity">
    <text evidence="1">Belongs to the peptidase S8 family.</text>
</comment>
<dbReference type="InterPro" id="IPR023828">
    <property type="entry name" value="Peptidase_S8_Ser-AS"/>
</dbReference>
<dbReference type="InterPro" id="IPR015500">
    <property type="entry name" value="Peptidase_S8_subtilisin-rel"/>
</dbReference>
<dbReference type="PROSITE" id="PS51892">
    <property type="entry name" value="SUBTILASE"/>
    <property type="match status" value="1"/>
</dbReference>
<evidence type="ECO:0000256" key="3">
    <source>
        <dbReference type="ARBA" id="ARBA00022801"/>
    </source>
</evidence>
<name>A0A6J6UE75_9ZZZZ</name>
<dbReference type="AlphaFoldDB" id="A0A6J6UE75"/>
<dbReference type="GO" id="GO:0006508">
    <property type="term" value="P:proteolysis"/>
    <property type="evidence" value="ECO:0007669"/>
    <property type="project" value="UniProtKB-KW"/>
</dbReference>
<dbReference type="Pfam" id="PF00082">
    <property type="entry name" value="Peptidase_S8"/>
    <property type="match status" value="1"/>
</dbReference>
<dbReference type="SUPFAM" id="SSF52743">
    <property type="entry name" value="Subtilisin-like"/>
    <property type="match status" value="1"/>
</dbReference>
<dbReference type="InterPro" id="IPR000209">
    <property type="entry name" value="Peptidase_S8/S53_dom"/>
</dbReference>
<keyword evidence="2" id="KW-0645">Protease</keyword>
<dbReference type="InterPro" id="IPR050131">
    <property type="entry name" value="Peptidase_S8_subtilisin-like"/>
</dbReference>
<evidence type="ECO:0000313" key="6">
    <source>
        <dbReference type="EMBL" id="CAB4757876.1"/>
    </source>
</evidence>
<keyword evidence="3" id="KW-0378">Hydrolase</keyword>
<evidence type="ECO:0000256" key="4">
    <source>
        <dbReference type="ARBA" id="ARBA00022825"/>
    </source>
</evidence>
<dbReference type="Gene3D" id="3.40.50.200">
    <property type="entry name" value="Peptidase S8/S53 domain"/>
    <property type="match status" value="1"/>
</dbReference>
<dbReference type="PANTHER" id="PTHR43806:SF11">
    <property type="entry name" value="CEREVISIN-RELATED"/>
    <property type="match status" value="1"/>
</dbReference>